<keyword evidence="1" id="KW-0805">Transcription regulation</keyword>
<reference evidence="6 7" key="1">
    <citation type="submission" date="2023-04" db="EMBL/GenBank/DDBJ databases">
        <title>Complete genome sequence of Alisedimentitalea scapharcae.</title>
        <authorList>
            <person name="Rong J.-C."/>
            <person name="Yi M.-L."/>
            <person name="Zhao Q."/>
        </authorList>
    </citation>
    <scope>NUCLEOTIDE SEQUENCE [LARGE SCALE GENOMIC DNA]</scope>
    <source>
        <strain evidence="6 7">KCTC 42119</strain>
    </source>
</reference>
<dbReference type="InterPro" id="IPR009057">
    <property type="entry name" value="Homeodomain-like_sf"/>
</dbReference>
<proteinExistence type="predicted"/>
<protein>
    <submittedName>
        <fullName evidence="6">TetR/AcrR family transcriptional regulator</fullName>
    </submittedName>
</protein>
<keyword evidence="7" id="KW-1185">Reference proteome</keyword>
<name>A0ABZ2XSR7_9RHOB</name>
<organism evidence="6 7">
    <name type="scientific">Aliisedimentitalea scapharcae</name>
    <dbReference type="NCBI Taxonomy" id="1524259"/>
    <lineage>
        <taxon>Bacteria</taxon>
        <taxon>Pseudomonadati</taxon>
        <taxon>Pseudomonadota</taxon>
        <taxon>Alphaproteobacteria</taxon>
        <taxon>Rhodobacterales</taxon>
        <taxon>Roseobacteraceae</taxon>
        <taxon>Aliisedimentitalea</taxon>
    </lineage>
</organism>
<dbReference type="Proteomes" id="UP001623232">
    <property type="component" value="Chromosome"/>
</dbReference>
<evidence type="ECO:0000256" key="4">
    <source>
        <dbReference type="PROSITE-ProRule" id="PRU00335"/>
    </source>
</evidence>
<keyword evidence="2 4" id="KW-0238">DNA-binding</keyword>
<dbReference type="PANTHER" id="PTHR47506:SF1">
    <property type="entry name" value="HTH-TYPE TRANSCRIPTIONAL REGULATOR YJDC"/>
    <property type="match status" value="1"/>
</dbReference>
<evidence type="ECO:0000313" key="7">
    <source>
        <dbReference type="Proteomes" id="UP001623232"/>
    </source>
</evidence>
<dbReference type="PROSITE" id="PS50977">
    <property type="entry name" value="HTH_TETR_2"/>
    <property type="match status" value="1"/>
</dbReference>
<dbReference type="PANTHER" id="PTHR47506">
    <property type="entry name" value="TRANSCRIPTIONAL REGULATORY PROTEIN"/>
    <property type="match status" value="1"/>
</dbReference>
<evidence type="ECO:0000313" key="6">
    <source>
        <dbReference type="EMBL" id="WZK87855.1"/>
    </source>
</evidence>
<feature type="DNA-binding region" description="H-T-H motif" evidence="4">
    <location>
        <begin position="42"/>
        <end position="61"/>
    </location>
</feature>
<sequence length="205" mass="22175">MTKPKENVTTTLMKDLDSDPKLKAILTSAWMAFSTYGYRKTSMDDIARGAAMSRPALYLHFKNKESIFRALVEAYYADTVQTVAEILEANTEPNQALSRAFAAQGGEAAEAMMASPHGMELLDAGVSVAADIVEIGEGQLRDVYANWLSGMEKSGLITLEEPPQDVAKAFCAALKGVKMTAPDYATYAKTIQVLARMFGAGLVPH</sequence>
<dbReference type="EMBL" id="CP123584">
    <property type="protein sequence ID" value="WZK87855.1"/>
    <property type="molecule type" value="Genomic_DNA"/>
</dbReference>
<feature type="domain" description="HTH tetR-type" evidence="5">
    <location>
        <begin position="19"/>
        <end position="79"/>
    </location>
</feature>
<evidence type="ECO:0000256" key="3">
    <source>
        <dbReference type="ARBA" id="ARBA00023163"/>
    </source>
</evidence>
<dbReference type="SUPFAM" id="SSF46689">
    <property type="entry name" value="Homeodomain-like"/>
    <property type="match status" value="1"/>
</dbReference>
<evidence type="ECO:0000256" key="1">
    <source>
        <dbReference type="ARBA" id="ARBA00023015"/>
    </source>
</evidence>
<evidence type="ECO:0000256" key="2">
    <source>
        <dbReference type="ARBA" id="ARBA00023125"/>
    </source>
</evidence>
<dbReference type="InterPro" id="IPR001647">
    <property type="entry name" value="HTH_TetR"/>
</dbReference>
<keyword evidence="3" id="KW-0804">Transcription</keyword>
<dbReference type="Pfam" id="PF00440">
    <property type="entry name" value="TetR_N"/>
    <property type="match status" value="1"/>
</dbReference>
<gene>
    <name evidence="6" type="ORF">QEZ52_14730</name>
</gene>
<dbReference type="PRINTS" id="PR00455">
    <property type="entry name" value="HTHTETR"/>
</dbReference>
<dbReference type="Gene3D" id="1.10.357.10">
    <property type="entry name" value="Tetracycline Repressor, domain 2"/>
    <property type="match status" value="1"/>
</dbReference>
<accession>A0ABZ2XSR7</accession>
<dbReference type="RefSeq" id="WP_406645181.1">
    <property type="nucleotide sequence ID" value="NZ_CP123584.1"/>
</dbReference>
<evidence type="ECO:0000259" key="5">
    <source>
        <dbReference type="PROSITE" id="PS50977"/>
    </source>
</evidence>